<dbReference type="RefSeq" id="WP_108090978.1">
    <property type="nucleotide sequence ID" value="NZ_PZPP01000016.1"/>
</dbReference>
<evidence type="ECO:0000313" key="2">
    <source>
        <dbReference type="Proteomes" id="UP000241614"/>
    </source>
</evidence>
<accession>A0A2T4XW65</accession>
<proteinExistence type="predicted"/>
<dbReference type="AlphaFoldDB" id="A0A2T4XW65"/>
<organism evidence="1 2">
    <name type="scientific">Enterobacter cloacae</name>
    <dbReference type="NCBI Taxonomy" id="550"/>
    <lineage>
        <taxon>Bacteria</taxon>
        <taxon>Pseudomonadati</taxon>
        <taxon>Pseudomonadota</taxon>
        <taxon>Gammaproteobacteria</taxon>
        <taxon>Enterobacterales</taxon>
        <taxon>Enterobacteriaceae</taxon>
        <taxon>Enterobacter</taxon>
        <taxon>Enterobacter cloacae complex</taxon>
    </lineage>
</organism>
<gene>
    <name evidence="1" type="ORF">DA103_19360</name>
</gene>
<protein>
    <submittedName>
        <fullName evidence="1">Uncharacterized protein</fullName>
    </submittedName>
</protein>
<name>A0A2T4XW65_ENTCL</name>
<evidence type="ECO:0000313" key="1">
    <source>
        <dbReference type="EMBL" id="PTM34170.1"/>
    </source>
</evidence>
<comment type="caution">
    <text evidence="1">The sequence shown here is derived from an EMBL/GenBank/DDBJ whole genome shotgun (WGS) entry which is preliminary data.</text>
</comment>
<reference evidence="1 2" key="1">
    <citation type="submission" date="2018-04" db="EMBL/GenBank/DDBJ databases">
        <title>Genome sequencing reveals highly heavy metal resistance and biotechnology application of the novel Enterobacter cloacae amazonensis isolated from wastewater river in Manaus - Amazonas.</title>
        <authorList>
            <person name="Astolfi M.C.T."/>
            <person name="Carvalho E.B.D.S."/>
            <person name="Lacerda L.B."/>
            <person name="Pinto M.V."/>
            <person name="Nogueira V.B."/>
            <person name="Barros A.M."/>
            <person name="Astolfi-Filho S."/>
        </authorList>
    </citation>
    <scope>NUCLEOTIDE SEQUENCE [LARGE SCALE GENOMIC DNA]</scope>
    <source>
        <strain evidence="2">amazonensis</strain>
    </source>
</reference>
<dbReference type="OrthoDB" id="6629614at2"/>
<dbReference type="Proteomes" id="UP000241614">
    <property type="component" value="Unassembled WGS sequence"/>
</dbReference>
<sequence length="74" mass="8578">MSTQDRQDVQGVNIKDEQLNFLMQTIHAHHKDFDCHQLDGLLGLAYDLAGSVYSWTEAEERIVLENEDAQRKVY</sequence>
<dbReference type="EMBL" id="PZPP01000016">
    <property type="protein sequence ID" value="PTM34170.1"/>
    <property type="molecule type" value="Genomic_DNA"/>
</dbReference>